<dbReference type="PROSITE" id="PS51257">
    <property type="entry name" value="PROKAR_LIPOPROTEIN"/>
    <property type="match status" value="1"/>
</dbReference>
<evidence type="ECO:0000256" key="9">
    <source>
        <dbReference type="ARBA" id="ARBA00031306"/>
    </source>
</evidence>
<dbReference type="Gene3D" id="3.10.520.10">
    <property type="entry name" value="ApbE-like domains"/>
    <property type="match status" value="1"/>
</dbReference>
<keyword evidence="5" id="KW-0808">Transferase</keyword>
<keyword evidence="7" id="KW-0274">FAD</keyword>
<gene>
    <name evidence="11" type="ORF">METZ01_LOCUS186790</name>
</gene>
<dbReference type="EC" id="2.7.1.180" evidence="2"/>
<evidence type="ECO:0000256" key="3">
    <source>
        <dbReference type="ARBA" id="ARBA00016337"/>
    </source>
</evidence>
<proteinExistence type="predicted"/>
<dbReference type="SUPFAM" id="SSF143631">
    <property type="entry name" value="ApbE-like"/>
    <property type="match status" value="1"/>
</dbReference>
<dbReference type="PANTHER" id="PTHR30040">
    <property type="entry name" value="THIAMINE BIOSYNTHESIS LIPOPROTEIN APBE"/>
    <property type="match status" value="1"/>
</dbReference>
<organism evidence="11">
    <name type="scientific">marine metagenome</name>
    <dbReference type="NCBI Taxonomy" id="408172"/>
    <lineage>
        <taxon>unclassified sequences</taxon>
        <taxon>metagenomes</taxon>
        <taxon>ecological metagenomes</taxon>
    </lineage>
</organism>
<dbReference type="EMBL" id="UINC01037840">
    <property type="protein sequence ID" value="SVB33936.1"/>
    <property type="molecule type" value="Genomic_DNA"/>
</dbReference>
<evidence type="ECO:0000256" key="5">
    <source>
        <dbReference type="ARBA" id="ARBA00022679"/>
    </source>
</evidence>
<comment type="catalytic activity">
    <reaction evidence="10">
        <text>L-threonyl-[protein] + FAD = FMN-L-threonyl-[protein] + AMP + H(+)</text>
        <dbReference type="Rhea" id="RHEA:36847"/>
        <dbReference type="Rhea" id="RHEA-COMP:11060"/>
        <dbReference type="Rhea" id="RHEA-COMP:11061"/>
        <dbReference type="ChEBI" id="CHEBI:15378"/>
        <dbReference type="ChEBI" id="CHEBI:30013"/>
        <dbReference type="ChEBI" id="CHEBI:57692"/>
        <dbReference type="ChEBI" id="CHEBI:74257"/>
        <dbReference type="ChEBI" id="CHEBI:456215"/>
        <dbReference type="EC" id="2.7.1.180"/>
    </reaction>
</comment>
<dbReference type="InterPro" id="IPR003374">
    <property type="entry name" value="ApbE-like_sf"/>
</dbReference>
<evidence type="ECO:0000256" key="2">
    <source>
        <dbReference type="ARBA" id="ARBA00011955"/>
    </source>
</evidence>
<dbReference type="GO" id="GO:0016740">
    <property type="term" value="F:transferase activity"/>
    <property type="evidence" value="ECO:0007669"/>
    <property type="project" value="UniProtKB-KW"/>
</dbReference>
<protein>
    <recommendedName>
        <fullName evidence="3">FAD:protein FMN transferase</fullName>
        <ecNumber evidence="2">2.7.1.180</ecNumber>
    </recommendedName>
    <alternativeName>
        <fullName evidence="9">Flavin transferase</fullName>
    </alternativeName>
</protein>
<dbReference type="PIRSF" id="PIRSF006268">
    <property type="entry name" value="ApbE"/>
    <property type="match status" value="1"/>
</dbReference>
<sequence length="351" mass="38648">MVDIPRMKKQNPKLKAQLLLGFLLFWTGCSAPGVELSFSGQTMGTTYSIKIISPNPIQNPSKIQEGIDSVLTIVNMNMSTWISTSEISRFNRDQTESVIPVSFHLKEVIQKSIEISKATDGAFDVTVFNLMALWGFGPNPIKGVPSAEDILVAMMSSGYQNLVLEPEGIRKQNPNIKLDLNSIAKGYGVDQVFHWLVSRRFADVFVEIGGEVRCIGMNKKGELWKVGIDDPNLDGVPGSELAGVVSLYNQAMATSGNYQNFIEQDGKIFGHTIDPRIGRPVETNVLSVSVISNSCMEADGWATAFMVLGYEEGKKLVSSKSGLQVCWVLSDSDGIRRIEKTPGFKIENLRY</sequence>
<evidence type="ECO:0000256" key="4">
    <source>
        <dbReference type="ARBA" id="ARBA00022630"/>
    </source>
</evidence>
<evidence type="ECO:0000256" key="7">
    <source>
        <dbReference type="ARBA" id="ARBA00022827"/>
    </source>
</evidence>
<evidence type="ECO:0000313" key="11">
    <source>
        <dbReference type="EMBL" id="SVB33936.1"/>
    </source>
</evidence>
<keyword evidence="6" id="KW-0479">Metal-binding</keyword>
<reference evidence="11" key="1">
    <citation type="submission" date="2018-05" db="EMBL/GenBank/DDBJ databases">
        <authorList>
            <person name="Lanie J.A."/>
            <person name="Ng W.-L."/>
            <person name="Kazmierczak K.M."/>
            <person name="Andrzejewski T.M."/>
            <person name="Davidsen T.M."/>
            <person name="Wayne K.J."/>
            <person name="Tettelin H."/>
            <person name="Glass J.I."/>
            <person name="Rusch D."/>
            <person name="Podicherti R."/>
            <person name="Tsui H.-C.T."/>
            <person name="Winkler M.E."/>
        </authorList>
    </citation>
    <scope>NUCLEOTIDE SEQUENCE</scope>
</reference>
<keyword evidence="8" id="KW-0460">Magnesium</keyword>
<evidence type="ECO:0000256" key="10">
    <source>
        <dbReference type="ARBA" id="ARBA00048540"/>
    </source>
</evidence>
<dbReference type="AlphaFoldDB" id="A0A382D616"/>
<evidence type="ECO:0000256" key="1">
    <source>
        <dbReference type="ARBA" id="ARBA00001946"/>
    </source>
</evidence>
<dbReference type="PANTHER" id="PTHR30040:SF2">
    <property type="entry name" value="FAD:PROTEIN FMN TRANSFERASE"/>
    <property type="match status" value="1"/>
</dbReference>
<accession>A0A382D616</accession>
<comment type="cofactor">
    <cofactor evidence="1">
        <name>Mg(2+)</name>
        <dbReference type="ChEBI" id="CHEBI:18420"/>
    </cofactor>
</comment>
<name>A0A382D616_9ZZZZ</name>
<evidence type="ECO:0000256" key="8">
    <source>
        <dbReference type="ARBA" id="ARBA00022842"/>
    </source>
</evidence>
<dbReference type="Pfam" id="PF02424">
    <property type="entry name" value="ApbE"/>
    <property type="match status" value="1"/>
</dbReference>
<keyword evidence="4" id="KW-0285">Flavoprotein</keyword>
<evidence type="ECO:0000256" key="6">
    <source>
        <dbReference type="ARBA" id="ARBA00022723"/>
    </source>
</evidence>
<dbReference type="GO" id="GO:0046872">
    <property type="term" value="F:metal ion binding"/>
    <property type="evidence" value="ECO:0007669"/>
    <property type="project" value="UniProtKB-KW"/>
</dbReference>
<dbReference type="InterPro" id="IPR024932">
    <property type="entry name" value="ApbE"/>
</dbReference>